<evidence type="ECO:0000256" key="3">
    <source>
        <dbReference type="ARBA" id="ARBA00022723"/>
    </source>
</evidence>
<evidence type="ECO:0000256" key="1">
    <source>
        <dbReference type="ARBA" id="ARBA00011738"/>
    </source>
</evidence>
<dbReference type="GO" id="GO:0004019">
    <property type="term" value="F:adenylosuccinate synthase activity"/>
    <property type="evidence" value="ECO:0007669"/>
    <property type="project" value="UniProtKB-UniRule"/>
</dbReference>
<dbReference type="CDD" id="cd03108">
    <property type="entry name" value="AdSS"/>
    <property type="match status" value="1"/>
</dbReference>
<dbReference type="FunFam" id="1.10.300.10:FF:000001">
    <property type="entry name" value="Adenylosuccinate synthetase"/>
    <property type="match status" value="1"/>
</dbReference>
<keyword evidence="4 8" id="KW-0547">Nucleotide-binding</keyword>
<feature type="binding site" evidence="8">
    <location>
        <position position="13"/>
    </location>
    <ligand>
        <name>Mg(2+)</name>
        <dbReference type="ChEBI" id="CHEBI:18420"/>
    </ligand>
</feature>
<comment type="subunit">
    <text evidence="1 8">Homodimer.</text>
</comment>
<protein>
    <recommendedName>
        <fullName evidence="8 10">Adenylosuccinate synthetase</fullName>
        <shortName evidence="8">AMPSase</shortName>
        <shortName evidence="8">AdSS</shortName>
        <ecNumber evidence="8 10">6.3.4.4</ecNumber>
    </recommendedName>
    <alternativeName>
        <fullName evidence="8">IMP--aspartate ligase</fullName>
    </alternativeName>
</protein>
<feature type="binding site" evidence="8">
    <location>
        <begin position="40"/>
        <end position="42"/>
    </location>
    <ligand>
        <name>GTP</name>
        <dbReference type="ChEBI" id="CHEBI:37565"/>
    </ligand>
</feature>
<evidence type="ECO:0000256" key="9">
    <source>
        <dbReference type="PROSITE-ProRule" id="PRU10134"/>
    </source>
</evidence>
<comment type="catalytic activity">
    <reaction evidence="8 10">
        <text>IMP + L-aspartate + GTP = N(6)-(1,2-dicarboxyethyl)-AMP + GDP + phosphate + 2 H(+)</text>
        <dbReference type="Rhea" id="RHEA:15753"/>
        <dbReference type="ChEBI" id="CHEBI:15378"/>
        <dbReference type="ChEBI" id="CHEBI:29991"/>
        <dbReference type="ChEBI" id="CHEBI:37565"/>
        <dbReference type="ChEBI" id="CHEBI:43474"/>
        <dbReference type="ChEBI" id="CHEBI:57567"/>
        <dbReference type="ChEBI" id="CHEBI:58053"/>
        <dbReference type="ChEBI" id="CHEBI:58189"/>
        <dbReference type="EC" id="6.3.4.4"/>
    </reaction>
</comment>
<feature type="binding site" description="in other chain" evidence="8">
    <location>
        <position position="128"/>
    </location>
    <ligand>
        <name>IMP</name>
        <dbReference type="ChEBI" id="CHEBI:58053"/>
        <note>ligand shared between dimeric partners</note>
    </ligand>
</feature>
<evidence type="ECO:0000313" key="11">
    <source>
        <dbReference type="EMBL" id="SIR65593.1"/>
    </source>
</evidence>
<feature type="binding site" description="in other chain" evidence="8">
    <location>
        <begin position="38"/>
        <end position="41"/>
    </location>
    <ligand>
        <name>IMP</name>
        <dbReference type="ChEBI" id="CHEBI:58053"/>
        <note>ligand shared between dimeric partners</note>
    </ligand>
</feature>
<evidence type="ECO:0000256" key="6">
    <source>
        <dbReference type="ARBA" id="ARBA00022842"/>
    </source>
</evidence>
<evidence type="ECO:0000256" key="10">
    <source>
        <dbReference type="RuleBase" id="RU000520"/>
    </source>
</evidence>
<dbReference type="AlphaFoldDB" id="A0A1N7CPV0"/>
<dbReference type="UniPathway" id="UPA00075">
    <property type="reaction ID" value="UER00335"/>
</dbReference>
<dbReference type="PROSITE" id="PS00513">
    <property type="entry name" value="ADENYLOSUCCIN_SYN_2"/>
    <property type="match status" value="1"/>
</dbReference>
<dbReference type="Gene3D" id="3.40.440.10">
    <property type="entry name" value="Adenylosuccinate Synthetase, subunit A, domain 1"/>
    <property type="match status" value="1"/>
</dbReference>
<evidence type="ECO:0000313" key="12">
    <source>
        <dbReference type="Proteomes" id="UP000186096"/>
    </source>
</evidence>
<keyword evidence="8" id="KW-0963">Cytoplasm</keyword>
<feature type="binding site" evidence="8">
    <location>
        <begin position="12"/>
        <end position="18"/>
    </location>
    <ligand>
        <name>GTP</name>
        <dbReference type="ChEBI" id="CHEBI:37565"/>
    </ligand>
</feature>
<name>A0A1N7CPV0_9ACTN</name>
<feature type="binding site" evidence="8">
    <location>
        <begin position="298"/>
        <end position="304"/>
    </location>
    <ligand>
        <name>substrate</name>
    </ligand>
</feature>
<dbReference type="GO" id="GO:0005525">
    <property type="term" value="F:GTP binding"/>
    <property type="evidence" value="ECO:0007669"/>
    <property type="project" value="UniProtKB-UniRule"/>
</dbReference>
<dbReference type="SMART" id="SM00788">
    <property type="entry name" value="Adenylsucc_synt"/>
    <property type="match status" value="1"/>
</dbReference>
<feature type="binding site" description="in other chain" evidence="8">
    <location>
        <position position="223"/>
    </location>
    <ligand>
        <name>IMP</name>
        <dbReference type="ChEBI" id="CHEBI:58053"/>
        <note>ligand shared between dimeric partners</note>
    </ligand>
</feature>
<dbReference type="PANTHER" id="PTHR11846">
    <property type="entry name" value="ADENYLOSUCCINATE SYNTHETASE"/>
    <property type="match status" value="1"/>
</dbReference>
<dbReference type="InterPro" id="IPR018220">
    <property type="entry name" value="Adenylosuccin_syn_GTP-bd"/>
</dbReference>
<dbReference type="HAMAP" id="MF_00011">
    <property type="entry name" value="Adenylosucc_synth"/>
    <property type="match status" value="1"/>
</dbReference>
<dbReference type="InterPro" id="IPR042111">
    <property type="entry name" value="Adenylosuccinate_synth_dom3"/>
</dbReference>
<feature type="active site" evidence="9">
    <location>
        <position position="139"/>
    </location>
</feature>
<dbReference type="STRING" id="58117.SAMN05421833_112129"/>
<feature type="binding site" evidence="8">
    <location>
        <position position="40"/>
    </location>
    <ligand>
        <name>Mg(2+)</name>
        <dbReference type="ChEBI" id="CHEBI:18420"/>
    </ligand>
</feature>
<keyword evidence="5 8" id="KW-0658">Purine biosynthesis</keyword>
<feature type="active site" description="Proton donor" evidence="8">
    <location>
        <position position="41"/>
    </location>
</feature>
<dbReference type="Pfam" id="PF00709">
    <property type="entry name" value="Adenylsucc_synt"/>
    <property type="match status" value="1"/>
</dbReference>
<dbReference type="InterPro" id="IPR042110">
    <property type="entry name" value="Adenylosuccinate_synth_dom2"/>
</dbReference>
<proteinExistence type="inferred from homology"/>
<dbReference type="InterPro" id="IPR001114">
    <property type="entry name" value="Adenylosuccinate_synthetase"/>
</dbReference>
<dbReference type="GO" id="GO:0005737">
    <property type="term" value="C:cytoplasm"/>
    <property type="evidence" value="ECO:0007669"/>
    <property type="project" value="UniProtKB-SubCell"/>
</dbReference>
<keyword evidence="3 8" id="KW-0479">Metal-binding</keyword>
<feature type="binding site" evidence="8">
    <location>
        <position position="142"/>
    </location>
    <ligand>
        <name>IMP</name>
        <dbReference type="ChEBI" id="CHEBI:58053"/>
        <note>ligand shared between dimeric partners</note>
    </ligand>
</feature>
<evidence type="ECO:0000256" key="5">
    <source>
        <dbReference type="ARBA" id="ARBA00022755"/>
    </source>
</evidence>
<evidence type="ECO:0000256" key="7">
    <source>
        <dbReference type="ARBA" id="ARBA00023134"/>
    </source>
</evidence>
<evidence type="ECO:0000256" key="2">
    <source>
        <dbReference type="ARBA" id="ARBA00022598"/>
    </source>
</evidence>
<reference evidence="12" key="1">
    <citation type="submission" date="2017-01" db="EMBL/GenBank/DDBJ databases">
        <authorList>
            <person name="Varghese N."/>
            <person name="Submissions S."/>
        </authorList>
    </citation>
    <scope>NUCLEOTIDE SEQUENCE [LARGE SCALE GENOMIC DNA]</scope>
    <source>
        <strain evidence="12">ATCC 12950</strain>
    </source>
</reference>
<dbReference type="GO" id="GO:0044208">
    <property type="term" value="P:'de novo' AMP biosynthetic process"/>
    <property type="evidence" value="ECO:0007669"/>
    <property type="project" value="UniProtKB-UniRule"/>
</dbReference>
<evidence type="ECO:0000256" key="8">
    <source>
        <dbReference type="HAMAP-Rule" id="MF_00011"/>
    </source>
</evidence>
<dbReference type="PANTHER" id="PTHR11846:SF0">
    <property type="entry name" value="ADENYLOSUCCINATE SYNTHETASE"/>
    <property type="match status" value="1"/>
</dbReference>
<comment type="subcellular location">
    <subcellularLocation>
        <location evidence="8">Cytoplasm</location>
    </subcellularLocation>
</comment>
<comment type="function">
    <text evidence="8">Plays an important role in the de novo pathway of purine nucleotide biosynthesis. Catalyzes the first committed step in the biosynthesis of AMP from IMP.</text>
</comment>
<keyword evidence="2 8" id="KW-0436">Ligase</keyword>
<dbReference type="InterPro" id="IPR027417">
    <property type="entry name" value="P-loop_NTPase"/>
</dbReference>
<feature type="binding site" description="in other chain" evidence="8">
    <location>
        <begin position="13"/>
        <end position="16"/>
    </location>
    <ligand>
        <name>IMP</name>
        <dbReference type="ChEBI" id="CHEBI:58053"/>
        <note>ligand shared between dimeric partners</note>
    </ligand>
</feature>
<feature type="binding site" evidence="8">
    <location>
        <position position="304"/>
    </location>
    <ligand>
        <name>GTP</name>
        <dbReference type="ChEBI" id="CHEBI:37565"/>
    </ligand>
</feature>
<dbReference type="Gene3D" id="1.10.300.10">
    <property type="entry name" value="Adenylosuccinate Synthetase, subunit A, domain 2"/>
    <property type="match status" value="1"/>
</dbReference>
<dbReference type="GO" id="GO:0000287">
    <property type="term" value="F:magnesium ion binding"/>
    <property type="evidence" value="ECO:0007669"/>
    <property type="project" value="UniProtKB-UniRule"/>
</dbReference>
<keyword evidence="12" id="KW-1185">Reference proteome</keyword>
<comment type="pathway">
    <text evidence="8 10">Purine metabolism; AMP biosynthesis via de novo pathway; AMP from IMP: step 1/2.</text>
</comment>
<sequence length="427" mass="45892">MPAVVLVGAQWGDEGKGKATDLLGGDVDYVVRYQGGNNAGHTVVIGDQKYALHLLPTGVLSPDVVPVIGNGVVVDPGVLLSEIDGLAERGISCDRLLISASAHLIMPQHKAIDKVSERFLGKAKIGTTGRGIGPAYGDKIYRMGIRVQDLLDPGILGKKIEAAVGEKNQILTKIYNRRGLDPAKVLEEYLGYAERLRPHIADTSLVLSRALDQDKVVLLEGGQGTLLDIDHGTYPFVTSSSPTSGGACAGSGIPPTRLTRIIGILKAYTTRVGSGPFPTELLDEQGDWLRQTGGEYGVTTGRNRRCGWFDAVIARYATRINGVTDFFLTKLDVLSGLERIPVCVAYDVDGVRQDEIPMTQTEFHHATPIYEELPGWQEDITGAKTFEDLPPNAQAYVRALEEMSGAPISAIGVGPGRTQTIQIRSLI</sequence>
<organism evidence="11 12">
    <name type="scientific">Microbispora rosea</name>
    <dbReference type="NCBI Taxonomy" id="58117"/>
    <lineage>
        <taxon>Bacteria</taxon>
        <taxon>Bacillati</taxon>
        <taxon>Actinomycetota</taxon>
        <taxon>Actinomycetes</taxon>
        <taxon>Streptosporangiales</taxon>
        <taxon>Streptosporangiaceae</taxon>
        <taxon>Microbispora</taxon>
    </lineage>
</organism>
<dbReference type="EMBL" id="FTNI01000012">
    <property type="protein sequence ID" value="SIR65593.1"/>
    <property type="molecule type" value="Genomic_DNA"/>
</dbReference>
<feature type="binding site" description="in other chain" evidence="8">
    <location>
        <position position="302"/>
    </location>
    <ligand>
        <name>IMP</name>
        <dbReference type="ChEBI" id="CHEBI:58053"/>
        <note>ligand shared between dimeric partners</note>
    </ligand>
</feature>
<dbReference type="NCBIfam" id="NF002223">
    <property type="entry name" value="PRK01117.1"/>
    <property type="match status" value="1"/>
</dbReference>
<feature type="binding site" description="in other chain" evidence="8">
    <location>
        <position position="238"/>
    </location>
    <ligand>
        <name>IMP</name>
        <dbReference type="ChEBI" id="CHEBI:58053"/>
        <note>ligand shared between dimeric partners</note>
    </ligand>
</feature>
<feature type="binding site" evidence="8">
    <location>
        <begin position="330"/>
        <end position="332"/>
    </location>
    <ligand>
        <name>GTP</name>
        <dbReference type="ChEBI" id="CHEBI:37565"/>
    </ligand>
</feature>
<dbReference type="SUPFAM" id="SSF52540">
    <property type="entry name" value="P-loop containing nucleoside triphosphate hydrolases"/>
    <property type="match status" value="1"/>
</dbReference>
<dbReference type="FunFam" id="3.90.170.10:FF:000001">
    <property type="entry name" value="Adenylosuccinate synthetase"/>
    <property type="match status" value="1"/>
</dbReference>
<dbReference type="InterPro" id="IPR042109">
    <property type="entry name" value="Adenylosuccinate_synth_dom1"/>
</dbReference>
<comment type="similarity">
    <text evidence="8 10">Belongs to the adenylosuccinate synthetase family.</text>
</comment>
<feature type="active site" description="Proton acceptor" evidence="8">
    <location>
        <position position="13"/>
    </location>
</feature>
<dbReference type="NCBIfam" id="TIGR00184">
    <property type="entry name" value="purA"/>
    <property type="match status" value="1"/>
</dbReference>
<dbReference type="Proteomes" id="UP000186096">
    <property type="component" value="Unassembled WGS sequence"/>
</dbReference>
<keyword evidence="7 8" id="KW-0342">GTP-binding</keyword>
<keyword evidence="6 8" id="KW-0460">Magnesium</keyword>
<dbReference type="PROSITE" id="PS01266">
    <property type="entry name" value="ADENYLOSUCCIN_SYN_1"/>
    <property type="match status" value="1"/>
</dbReference>
<feature type="binding site" evidence="8">
    <location>
        <begin position="412"/>
        <end position="414"/>
    </location>
    <ligand>
        <name>GTP</name>
        <dbReference type="ChEBI" id="CHEBI:37565"/>
    </ligand>
</feature>
<dbReference type="RefSeq" id="WP_076436190.1">
    <property type="nucleotide sequence ID" value="NZ_CP192071.1"/>
</dbReference>
<dbReference type="OrthoDB" id="9807553at2"/>
<dbReference type="InterPro" id="IPR033128">
    <property type="entry name" value="Adenylosuccin_syn_Lys_AS"/>
</dbReference>
<dbReference type="EC" id="6.3.4.4" evidence="8 10"/>
<evidence type="ECO:0000256" key="4">
    <source>
        <dbReference type="ARBA" id="ARBA00022741"/>
    </source>
</evidence>
<dbReference type="Gene3D" id="3.90.170.10">
    <property type="entry name" value="Adenylosuccinate Synthetase, subunit A, domain 3"/>
    <property type="match status" value="1"/>
</dbReference>
<gene>
    <name evidence="8" type="primary">purA</name>
    <name evidence="11" type="ORF">SAMN05421833_112129</name>
</gene>
<comment type="cofactor">
    <cofactor evidence="8">
        <name>Mg(2+)</name>
        <dbReference type="ChEBI" id="CHEBI:18420"/>
    </cofactor>
    <text evidence="8">Binds 1 Mg(2+) ion per subunit.</text>
</comment>
<accession>A0A1N7CPV0</accession>
<dbReference type="GO" id="GO:0046040">
    <property type="term" value="P:IMP metabolic process"/>
    <property type="evidence" value="ECO:0007669"/>
    <property type="project" value="TreeGrafter"/>
</dbReference>